<feature type="compositionally biased region" description="Basic and acidic residues" evidence="1">
    <location>
        <begin position="9"/>
        <end position="22"/>
    </location>
</feature>
<dbReference type="InParanoid" id="A0A165CVT7"/>
<proteinExistence type="predicted"/>
<gene>
    <name evidence="2" type="ORF">CALCODRAFT_134397</name>
</gene>
<accession>A0A165CVT7</accession>
<evidence type="ECO:0000313" key="3">
    <source>
        <dbReference type="Proteomes" id="UP000076842"/>
    </source>
</evidence>
<feature type="compositionally biased region" description="Low complexity" evidence="1">
    <location>
        <begin position="184"/>
        <end position="195"/>
    </location>
</feature>
<dbReference type="EMBL" id="KV424105">
    <property type="protein sequence ID" value="KZT51492.1"/>
    <property type="molecule type" value="Genomic_DNA"/>
</dbReference>
<feature type="compositionally biased region" description="Low complexity" evidence="1">
    <location>
        <begin position="275"/>
        <end position="284"/>
    </location>
</feature>
<reference evidence="2 3" key="1">
    <citation type="journal article" date="2016" name="Mol. Biol. Evol.">
        <title>Comparative Genomics of Early-Diverging Mushroom-Forming Fungi Provides Insights into the Origins of Lignocellulose Decay Capabilities.</title>
        <authorList>
            <person name="Nagy L.G."/>
            <person name="Riley R."/>
            <person name="Tritt A."/>
            <person name="Adam C."/>
            <person name="Daum C."/>
            <person name="Floudas D."/>
            <person name="Sun H."/>
            <person name="Yadav J.S."/>
            <person name="Pangilinan J."/>
            <person name="Larsson K.H."/>
            <person name="Matsuura K."/>
            <person name="Barry K."/>
            <person name="Labutti K."/>
            <person name="Kuo R."/>
            <person name="Ohm R.A."/>
            <person name="Bhattacharya S.S."/>
            <person name="Shirouzu T."/>
            <person name="Yoshinaga Y."/>
            <person name="Martin F.M."/>
            <person name="Grigoriev I.V."/>
            <person name="Hibbett D.S."/>
        </authorList>
    </citation>
    <scope>NUCLEOTIDE SEQUENCE [LARGE SCALE GENOMIC DNA]</scope>
    <source>
        <strain evidence="2 3">HHB12733</strain>
    </source>
</reference>
<organism evidence="2 3">
    <name type="scientific">Calocera cornea HHB12733</name>
    <dbReference type="NCBI Taxonomy" id="1353952"/>
    <lineage>
        <taxon>Eukaryota</taxon>
        <taxon>Fungi</taxon>
        <taxon>Dikarya</taxon>
        <taxon>Basidiomycota</taxon>
        <taxon>Agaricomycotina</taxon>
        <taxon>Dacrymycetes</taxon>
        <taxon>Dacrymycetales</taxon>
        <taxon>Dacrymycetaceae</taxon>
        <taxon>Calocera</taxon>
    </lineage>
</organism>
<sequence>MQCNAMRSDAMRSDPIQTDRMRPGSKQRACSCTRVARTTWVRVCEAELGLAGGRMGRACVRECWIGRRVREEWEVDAGRLELEQVRRCRTPRRLLQMIPCATPLARTRCCVRQRCNDGVLLRLPRAPLRPPDHVHKQPVHLVPPLGLGRPLPTKHANPWPMPLSHLTTGALPPSSSLRANARHSASSQSYSTLSSIVRRPAGNCAASQNRHERRGSRASSHACAPRYACRISSRSPGGIGPPGPPGGRGFLLNGTEQSVGGYRTATPRTVPSKPPTRARASAPPALNPPSVIRDPGGIERALGVAQHVRQRGPRIVVRRREVPAGRGAPCGSRSPARSPLSAGGRASSVHAKWFDPSAGNRKPDPCKVMCTGFWFFCCFCPPFARLGRPVGRGRALPPLASSSAITSLALLPAHSRPSASPASYHSARSIVPSSSEVGKCTSR</sequence>
<feature type="region of interest" description="Disordered" evidence="1">
    <location>
        <begin position="324"/>
        <end position="344"/>
    </location>
</feature>
<evidence type="ECO:0000256" key="1">
    <source>
        <dbReference type="SAM" id="MobiDB-lite"/>
    </source>
</evidence>
<feature type="region of interest" description="Disordered" evidence="1">
    <location>
        <begin position="1"/>
        <end position="24"/>
    </location>
</feature>
<feature type="region of interest" description="Disordered" evidence="1">
    <location>
        <begin position="156"/>
        <end position="293"/>
    </location>
</feature>
<dbReference type="AlphaFoldDB" id="A0A165CVT7"/>
<protein>
    <submittedName>
        <fullName evidence="2">Uncharacterized protein</fullName>
    </submittedName>
</protein>
<evidence type="ECO:0000313" key="2">
    <source>
        <dbReference type="EMBL" id="KZT51492.1"/>
    </source>
</evidence>
<dbReference type="Proteomes" id="UP000076842">
    <property type="component" value="Unassembled WGS sequence"/>
</dbReference>
<keyword evidence="3" id="KW-1185">Reference proteome</keyword>
<name>A0A165CVT7_9BASI</name>